<evidence type="ECO:0000313" key="7">
    <source>
        <dbReference type="Proteomes" id="UP000246569"/>
    </source>
</evidence>
<dbReference type="GO" id="GO:0043565">
    <property type="term" value="F:sequence-specific DNA binding"/>
    <property type="evidence" value="ECO:0007669"/>
    <property type="project" value="TreeGrafter"/>
</dbReference>
<evidence type="ECO:0000259" key="5">
    <source>
        <dbReference type="PROSITE" id="PS50931"/>
    </source>
</evidence>
<dbReference type="GO" id="GO:0006351">
    <property type="term" value="P:DNA-templated transcription"/>
    <property type="evidence" value="ECO:0007669"/>
    <property type="project" value="TreeGrafter"/>
</dbReference>
<evidence type="ECO:0000313" key="6">
    <source>
        <dbReference type="EMBL" id="PWV64431.1"/>
    </source>
</evidence>
<dbReference type="RefSeq" id="WP_110017098.1">
    <property type="nucleotide sequence ID" value="NZ_QGTJ01000002.1"/>
</dbReference>
<evidence type="ECO:0000256" key="3">
    <source>
        <dbReference type="ARBA" id="ARBA00023125"/>
    </source>
</evidence>
<dbReference type="CDD" id="cd08422">
    <property type="entry name" value="PBP2_CrgA_like"/>
    <property type="match status" value="1"/>
</dbReference>
<reference evidence="6 7" key="1">
    <citation type="submission" date="2018-05" db="EMBL/GenBank/DDBJ databases">
        <title>Genomic Encyclopedia of Type Strains, Phase IV (KMG-IV): sequencing the most valuable type-strain genomes for metagenomic binning, comparative biology and taxonomic classification.</title>
        <authorList>
            <person name="Goeker M."/>
        </authorList>
    </citation>
    <scope>NUCLEOTIDE SEQUENCE [LARGE SCALE GENOMIC DNA]</scope>
    <source>
        <strain evidence="6 7">DSM 23606</strain>
    </source>
</reference>
<gene>
    <name evidence="6" type="ORF">C7443_10280</name>
</gene>
<dbReference type="Gene3D" id="3.40.190.290">
    <property type="match status" value="1"/>
</dbReference>
<sequence length="332" mass="36698">MDKLRAIQYFLAAARDGSLSRAARRLDVSVPAVAKLISALEGELDAKLFDRTPRGLALTADGERYLAVCEGVVERLAAVEHSLGRGGERPRGSVVVEVPPLMARFWILPALPGFHQRCPEVQIELRLIDRSTITDVDASGCDICVVLGWPDALDMVVRQIARMRLLVCATPAYWARHGLPQRPAELARHTAFLVRNPKGVLLDYWRYRRGDEEEAVKLSGWLVSDHRDTVLDAVLAGEGIGRFADLSIQHLLRDGQLEPVLLDWETPDDPPVNLLHRSLARGSGATRAVVEFLEAELKRLEACRHAPLAAAGDDGRPVWYRRAYGRASSTGD</sequence>
<keyword evidence="3 6" id="KW-0238">DNA-binding</keyword>
<dbReference type="SUPFAM" id="SSF53850">
    <property type="entry name" value="Periplasmic binding protein-like II"/>
    <property type="match status" value="1"/>
</dbReference>
<dbReference type="PANTHER" id="PTHR30537:SF5">
    <property type="entry name" value="HTH-TYPE TRANSCRIPTIONAL ACTIVATOR TTDR-RELATED"/>
    <property type="match status" value="1"/>
</dbReference>
<dbReference type="Pfam" id="PF03466">
    <property type="entry name" value="LysR_substrate"/>
    <property type="match status" value="1"/>
</dbReference>
<dbReference type="InterPro" id="IPR058163">
    <property type="entry name" value="LysR-type_TF_proteobact-type"/>
</dbReference>
<dbReference type="InterPro" id="IPR005119">
    <property type="entry name" value="LysR_subst-bd"/>
</dbReference>
<organism evidence="6 7">
    <name type="scientific">Plasticicumulans acidivorans</name>
    <dbReference type="NCBI Taxonomy" id="886464"/>
    <lineage>
        <taxon>Bacteria</taxon>
        <taxon>Pseudomonadati</taxon>
        <taxon>Pseudomonadota</taxon>
        <taxon>Gammaproteobacteria</taxon>
        <taxon>Candidatus Competibacteraceae</taxon>
        <taxon>Plasticicumulans</taxon>
    </lineage>
</organism>
<dbReference type="Pfam" id="PF00126">
    <property type="entry name" value="HTH_1"/>
    <property type="match status" value="1"/>
</dbReference>
<evidence type="ECO:0000256" key="4">
    <source>
        <dbReference type="ARBA" id="ARBA00023163"/>
    </source>
</evidence>
<dbReference type="SUPFAM" id="SSF46785">
    <property type="entry name" value="Winged helix' DNA-binding domain"/>
    <property type="match status" value="1"/>
</dbReference>
<comment type="caution">
    <text evidence="6">The sequence shown here is derived from an EMBL/GenBank/DDBJ whole genome shotgun (WGS) entry which is preliminary data.</text>
</comment>
<dbReference type="PROSITE" id="PS50931">
    <property type="entry name" value="HTH_LYSR"/>
    <property type="match status" value="1"/>
</dbReference>
<proteinExistence type="inferred from homology"/>
<dbReference type="AlphaFoldDB" id="A0A317MYC4"/>
<dbReference type="InterPro" id="IPR036390">
    <property type="entry name" value="WH_DNA-bd_sf"/>
</dbReference>
<protein>
    <submittedName>
        <fullName evidence="6">DNA-binding transcriptional LysR family regulator</fullName>
    </submittedName>
</protein>
<dbReference type="FunFam" id="1.10.10.10:FF:000001">
    <property type="entry name" value="LysR family transcriptional regulator"/>
    <property type="match status" value="1"/>
</dbReference>
<dbReference type="PANTHER" id="PTHR30537">
    <property type="entry name" value="HTH-TYPE TRANSCRIPTIONAL REGULATOR"/>
    <property type="match status" value="1"/>
</dbReference>
<keyword evidence="2" id="KW-0805">Transcription regulation</keyword>
<comment type="similarity">
    <text evidence="1">Belongs to the LysR transcriptional regulatory family.</text>
</comment>
<dbReference type="Proteomes" id="UP000246569">
    <property type="component" value="Unassembled WGS sequence"/>
</dbReference>
<evidence type="ECO:0000256" key="1">
    <source>
        <dbReference type="ARBA" id="ARBA00009437"/>
    </source>
</evidence>
<dbReference type="EMBL" id="QGTJ01000002">
    <property type="protein sequence ID" value="PWV64431.1"/>
    <property type="molecule type" value="Genomic_DNA"/>
</dbReference>
<accession>A0A317MYC4</accession>
<name>A0A317MYC4_9GAMM</name>
<dbReference type="Gene3D" id="1.10.10.10">
    <property type="entry name" value="Winged helix-like DNA-binding domain superfamily/Winged helix DNA-binding domain"/>
    <property type="match status" value="1"/>
</dbReference>
<dbReference type="OrthoDB" id="8885940at2"/>
<keyword evidence="7" id="KW-1185">Reference proteome</keyword>
<evidence type="ECO:0000256" key="2">
    <source>
        <dbReference type="ARBA" id="ARBA00023015"/>
    </source>
</evidence>
<dbReference type="InterPro" id="IPR036388">
    <property type="entry name" value="WH-like_DNA-bd_sf"/>
</dbReference>
<keyword evidence="4" id="KW-0804">Transcription</keyword>
<feature type="domain" description="HTH lysR-type" evidence="5">
    <location>
        <begin position="1"/>
        <end position="59"/>
    </location>
</feature>
<dbReference type="GO" id="GO:0003700">
    <property type="term" value="F:DNA-binding transcription factor activity"/>
    <property type="evidence" value="ECO:0007669"/>
    <property type="project" value="InterPro"/>
</dbReference>
<dbReference type="InterPro" id="IPR000847">
    <property type="entry name" value="LysR_HTH_N"/>
</dbReference>